<evidence type="ECO:0000313" key="3">
    <source>
        <dbReference type="Proteomes" id="UP000582837"/>
    </source>
</evidence>
<dbReference type="RefSeq" id="WP_170031302.1">
    <property type="nucleotide sequence ID" value="NZ_JABDTL010000001.1"/>
</dbReference>
<evidence type="ECO:0000313" key="2">
    <source>
        <dbReference type="EMBL" id="MBB6068860.1"/>
    </source>
</evidence>
<reference evidence="2 3" key="1">
    <citation type="submission" date="2020-08" db="EMBL/GenBank/DDBJ databases">
        <title>Genomic Encyclopedia of Type Strains, Phase IV (KMG-IV): sequencing the most valuable type-strain genomes for metagenomic binning, comparative biology and taxonomic classification.</title>
        <authorList>
            <person name="Goeker M."/>
        </authorList>
    </citation>
    <scope>NUCLEOTIDE SEQUENCE [LARGE SCALE GENOMIC DNA]</scope>
    <source>
        <strain evidence="2 3">DSM 29007</strain>
    </source>
</reference>
<keyword evidence="1" id="KW-0812">Transmembrane</keyword>
<protein>
    <submittedName>
        <fullName evidence="2">Bacteriorhodopsin</fullName>
    </submittedName>
</protein>
<accession>A0A841GPI3</accession>
<keyword evidence="1" id="KW-1133">Transmembrane helix</keyword>
<dbReference type="EMBL" id="JACHIA010000001">
    <property type="protein sequence ID" value="MBB6068860.1"/>
    <property type="molecule type" value="Genomic_DNA"/>
</dbReference>
<sequence length="112" mass="12374">MLERDESLFLTFAVVWLSLGIGGTLYIRSLPTAAEKRRAHRVLAVIAGVAFGAFATWLFPPSAVFMLPAIVLITMLNLRNTRFCDQCGKMTQVQPFQRVDFCPRCGAPLPAS</sequence>
<feature type="transmembrane region" description="Helical" evidence="1">
    <location>
        <begin position="63"/>
        <end position="80"/>
    </location>
</feature>
<feature type="transmembrane region" description="Helical" evidence="1">
    <location>
        <begin position="39"/>
        <end position="57"/>
    </location>
</feature>
<comment type="caution">
    <text evidence="2">The sequence shown here is derived from an EMBL/GenBank/DDBJ whole genome shotgun (WGS) entry which is preliminary data.</text>
</comment>
<gene>
    <name evidence="2" type="ORF">HNQ61_000471</name>
</gene>
<name>A0A841GPI3_9BACT</name>
<dbReference type="Proteomes" id="UP000582837">
    <property type="component" value="Unassembled WGS sequence"/>
</dbReference>
<feature type="transmembrane region" description="Helical" evidence="1">
    <location>
        <begin position="6"/>
        <end position="27"/>
    </location>
</feature>
<organism evidence="2 3">
    <name type="scientific">Longimicrobium terrae</name>
    <dbReference type="NCBI Taxonomy" id="1639882"/>
    <lineage>
        <taxon>Bacteria</taxon>
        <taxon>Pseudomonadati</taxon>
        <taxon>Gemmatimonadota</taxon>
        <taxon>Longimicrobiia</taxon>
        <taxon>Longimicrobiales</taxon>
        <taxon>Longimicrobiaceae</taxon>
        <taxon>Longimicrobium</taxon>
    </lineage>
</organism>
<keyword evidence="3" id="KW-1185">Reference proteome</keyword>
<evidence type="ECO:0000256" key="1">
    <source>
        <dbReference type="SAM" id="Phobius"/>
    </source>
</evidence>
<keyword evidence="1" id="KW-0472">Membrane</keyword>
<proteinExistence type="predicted"/>
<dbReference type="AlphaFoldDB" id="A0A841GPI3"/>